<feature type="region of interest" description="Disordered" evidence="10">
    <location>
        <begin position="132"/>
        <end position="151"/>
    </location>
</feature>
<feature type="compositionally biased region" description="Polar residues" evidence="10">
    <location>
        <begin position="91"/>
        <end position="105"/>
    </location>
</feature>
<dbReference type="EC" id="2.7.11.1" evidence="1"/>
<feature type="compositionally biased region" description="Polar residues" evidence="10">
    <location>
        <begin position="1"/>
        <end position="29"/>
    </location>
</feature>
<evidence type="ECO:0000256" key="10">
    <source>
        <dbReference type="SAM" id="MobiDB-lite"/>
    </source>
</evidence>
<dbReference type="GO" id="GO:0004674">
    <property type="term" value="F:protein serine/threonine kinase activity"/>
    <property type="evidence" value="ECO:0007669"/>
    <property type="project" value="UniProtKB-KW"/>
</dbReference>
<feature type="region of interest" description="Disordered" evidence="10">
    <location>
        <begin position="1"/>
        <end position="50"/>
    </location>
</feature>
<dbReference type="GO" id="GO:0005524">
    <property type="term" value="F:ATP binding"/>
    <property type="evidence" value="ECO:0007669"/>
    <property type="project" value="UniProtKB-UniRule"/>
</dbReference>
<evidence type="ECO:0000256" key="5">
    <source>
        <dbReference type="ARBA" id="ARBA00022777"/>
    </source>
</evidence>
<name>A0A9P5SI73_9FUNG</name>
<evidence type="ECO:0000256" key="9">
    <source>
        <dbReference type="PROSITE-ProRule" id="PRU10141"/>
    </source>
</evidence>
<dbReference type="EMBL" id="JAAAUY010000695">
    <property type="protein sequence ID" value="KAF9327157.1"/>
    <property type="molecule type" value="Genomic_DNA"/>
</dbReference>
<dbReference type="PROSITE" id="PS50011">
    <property type="entry name" value="PROTEIN_KINASE_DOM"/>
    <property type="match status" value="1"/>
</dbReference>
<protein>
    <recommendedName>
        <fullName evidence="1">non-specific serine/threonine protein kinase</fullName>
        <ecNumber evidence="1">2.7.11.1</ecNumber>
    </recommendedName>
</protein>
<feature type="domain" description="Protein kinase" evidence="11">
    <location>
        <begin position="223"/>
        <end position="486"/>
    </location>
</feature>
<dbReference type="PANTHER" id="PTHR24343:SF137">
    <property type="entry name" value="SERINE_THREONINE-PROTEIN KINASE HRK1"/>
    <property type="match status" value="1"/>
</dbReference>
<dbReference type="GO" id="GO:0005829">
    <property type="term" value="C:cytosol"/>
    <property type="evidence" value="ECO:0007669"/>
    <property type="project" value="TreeGrafter"/>
</dbReference>
<dbReference type="InterPro" id="IPR000719">
    <property type="entry name" value="Prot_kinase_dom"/>
</dbReference>
<evidence type="ECO:0000313" key="12">
    <source>
        <dbReference type="EMBL" id="KAF9327157.1"/>
    </source>
</evidence>
<comment type="catalytic activity">
    <reaction evidence="7">
        <text>L-threonyl-[protein] + ATP = O-phospho-L-threonyl-[protein] + ADP + H(+)</text>
        <dbReference type="Rhea" id="RHEA:46608"/>
        <dbReference type="Rhea" id="RHEA-COMP:11060"/>
        <dbReference type="Rhea" id="RHEA-COMP:11605"/>
        <dbReference type="ChEBI" id="CHEBI:15378"/>
        <dbReference type="ChEBI" id="CHEBI:30013"/>
        <dbReference type="ChEBI" id="CHEBI:30616"/>
        <dbReference type="ChEBI" id="CHEBI:61977"/>
        <dbReference type="ChEBI" id="CHEBI:456216"/>
        <dbReference type="EC" id="2.7.11.1"/>
    </reaction>
</comment>
<dbReference type="SMART" id="SM00220">
    <property type="entry name" value="S_TKc"/>
    <property type="match status" value="1"/>
</dbReference>
<keyword evidence="13" id="KW-1185">Reference proteome</keyword>
<evidence type="ECO:0000256" key="4">
    <source>
        <dbReference type="ARBA" id="ARBA00022741"/>
    </source>
</evidence>
<keyword evidence="3" id="KW-0808">Transferase</keyword>
<dbReference type="PROSITE" id="PS00108">
    <property type="entry name" value="PROTEIN_KINASE_ST"/>
    <property type="match status" value="1"/>
</dbReference>
<dbReference type="SUPFAM" id="SSF56112">
    <property type="entry name" value="Protein kinase-like (PK-like)"/>
    <property type="match status" value="1"/>
</dbReference>
<dbReference type="InterPro" id="IPR008271">
    <property type="entry name" value="Ser/Thr_kinase_AS"/>
</dbReference>
<dbReference type="AlphaFoldDB" id="A0A9P5SI73"/>
<evidence type="ECO:0000256" key="6">
    <source>
        <dbReference type="ARBA" id="ARBA00022840"/>
    </source>
</evidence>
<evidence type="ECO:0000313" key="13">
    <source>
        <dbReference type="Proteomes" id="UP000696485"/>
    </source>
</evidence>
<keyword evidence="4 9" id="KW-0547">Nucleotide-binding</keyword>
<accession>A0A9P5SI73</accession>
<keyword evidence="2" id="KW-0723">Serine/threonine-protein kinase</keyword>
<dbReference type="Pfam" id="PF00069">
    <property type="entry name" value="Pkinase"/>
    <property type="match status" value="1"/>
</dbReference>
<dbReference type="Proteomes" id="UP000696485">
    <property type="component" value="Unassembled WGS sequence"/>
</dbReference>
<feature type="compositionally biased region" description="Low complexity" evidence="10">
    <location>
        <begin position="30"/>
        <end position="42"/>
    </location>
</feature>
<feature type="binding site" evidence="9">
    <location>
        <position position="252"/>
    </location>
    <ligand>
        <name>ATP</name>
        <dbReference type="ChEBI" id="CHEBI:30616"/>
    </ligand>
</feature>
<evidence type="ECO:0000256" key="1">
    <source>
        <dbReference type="ARBA" id="ARBA00012513"/>
    </source>
</evidence>
<reference evidence="12" key="1">
    <citation type="journal article" date="2020" name="Fungal Divers.">
        <title>Resolving the Mortierellaceae phylogeny through synthesis of multi-gene phylogenetics and phylogenomics.</title>
        <authorList>
            <person name="Vandepol N."/>
            <person name="Liber J."/>
            <person name="Desiro A."/>
            <person name="Na H."/>
            <person name="Kennedy M."/>
            <person name="Barry K."/>
            <person name="Grigoriev I.V."/>
            <person name="Miller A.N."/>
            <person name="O'Donnell K."/>
            <person name="Stajich J.E."/>
            <person name="Bonito G."/>
        </authorList>
    </citation>
    <scope>NUCLEOTIDE SEQUENCE</scope>
    <source>
        <strain evidence="12">NVP1</strain>
    </source>
</reference>
<dbReference type="Gene3D" id="1.10.510.10">
    <property type="entry name" value="Transferase(Phosphotransferase) domain 1"/>
    <property type="match status" value="1"/>
</dbReference>
<dbReference type="PROSITE" id="PS00107">
    <property type="entry name" value="PROTEIN_KINASE_ATP"/>
    <property type="match status" value="1"/>
</dbReference>
<keyword evidence="5" id="KW-0418">Kinase</keyword>
<keyword evidence="6 9" id="KW-0067">ATP-binding</keyword>
<evidence type="ECO:0000256" key="3">
    <source>
        <dbReference type="ARBA" id="ARBA00022679"/>
    </source>
</evidence>
<dbReference type="InterPro" id="IPR017441">
    <property type="entry name" value="Protein_kinase_ATP_BS"/>
</dbReference>
<evidence type="ECO:0000259" key="11">
    <source>
        <dbReference type="PROSITE" id="PS50011"/>
    </source>
</evidence>
<dbReference type="InterPro" id="IPR011009">
    <property type="entry name" value="Kinase-like_dom_sf"/>
</dbReference>
<feature type="region of interest" description="Disordered" evidence="10">
    <location>
        <begin position="157"/>
        <end position="214"/>
    </location>
</feature>
<evidence type="ECO:0000256" key="2">
    <source>
        <dbReference type="ARBA" id="ARBA00022527"/>
    </source>
</evidence>
<dbReference type="PANTHER" id="PTHR24343">
    <property type="entry name" value="SERINE/THREONINE KINASE"/>
    <property type="match status" value="1"/>
</dbReference>
<comment type="caution">
    <text evidence="12">The sequence shown here is derived from an EMBL/GenBank/DDBJ whole genome shotgun (WGS) entry which is preliminary data.</text>
</comment>
<comment type="catalytic activity">
    <reaction evidence="8">
        <text>L-seryl-[protein] + ATP = O-phospho-L-seryl-[protein] + ADP + H(+)</text>
        <dbReference type="Rhea" id="RHEA:17989"/>
        <dbReference type="Rhea" id="RHEA-COMP:9863"/>
        <dbReference type="Rhea" id="RHEA-COMP:11604"/>
        <dbReference type="ChEBI" id="CHEBI:15378"/>
        <dbReference type="ChEBI" id="CHEBI:29999"/>
        <dbReference type="ChEBI" id="CHEBI:30616"/>
        <dbReference type="ChEBI" id="CHEBI:83421"/>
        <dbReference type="ChEBI" id="CHEBI:456216"/>
        <dbReference type="EC" id="2.7.11.1"/>
    </reaction>
</comment>
<gene>
    <name evidence="12" type="ORF">BG006_009491</name>
</gene>
<proteinExistence type="predicted"/>
<sequence>MSSVTLVQAHQDTEYISSKQSPMYQYTQHSSSMASTYSSSGSHLTRTNTDTTEFLVSHPASIGSSRHASDDEDDAHFHLTHKDLNQPPSPRTFQLDQPPQQQGNGRNVAMPDLDITDLVQNFNDQQLDAKPITPEQTAGPVSPTSPHAKHGHYGFLLRRKDSKMSSPKKSKKSGTKTSHGIFHDLKRFLKTGASSSPNSPRLPPTPHGHHCNSFETDLRKKYGKMGKILGHGAGGTVRILTRASDNKTFAIKQFRKRRTVESERIYTKKIMAEYTLGSTFHHPNIIETVDIVKEDDSFYEVMEYAKYELFSAVMEGDMGRDEIACCFHGVVEGVAYLHEMGVAHRDLKLDNCVMNEDGIVKIIDFGCSMVCKLPFESHVAMARGISGSDPYIAPEVFTTDEHDARPADVWSLGIIFVCMTIGRFPWKIPRGDQDPSYEAFAKSGDKGKQRVLKLLPRESRPIMSRILEVDPTKRATIEEVLADPWFQSIDACTVHNRSCKHPHHLGDDDGVIIREPPKAISDAN</sequence>
<organism evidence="12 13">
    <name type="scientific">Podila minutissima</name>
    <dbReference type="NCBI Taxonomy" id="64525"/>
    <lineage>
        <taxon>Eukaryota</taxon>
        <taxon>Fungi</taxon>
        <taxon>Fungi incertae sedis</taxon>
        <taxon>Mucoromycota</taxon>
        <taxon>Mortierellomycotina</taxon>
        <taxon>Mortierellomycetes</taxon>
        <taxon>Mortierellales</taxon>
        <taxon>Mortierellaceae</taxon>
        <taxon>Podila</taxon>
    </lineage>
</organism>
<evidence type="ECO:0000256" key="8">
    <source>
        <dbReference type="ARBA" id="ARBA00048679"/>
    </source>
</evidence>
<feature type="region of interest" description="Disordered" evidence="10">
    <location>
        <begin position="80"/>
        <end position="109"/>
    </location>
</feature>
<evidence type="ECO:0000256" key="7">
    <source>
        <dbReference type="ARBA" id="ARBA00047899"/>
    </source>
</evidence>